<dbReference type="InterPro" id="IPR005218">
    <property type="entry name" value="Diacylglycerol/lipid_kinase"/>
</dbReference>
<comment type="caution">
    <text evidence="13">The sequence shown here is derived from an EMBL/GenBank/DDBJ whole genome shotgun (WGS) entry which is preliminary data.</text>
</comment>
<reference evidence="13 14" key="1">
    <citation type="submission" date="2016-04" db="EMBL/GenBank/DDBJ databases">
        <authorList>
            <person name="Evans L.H."/>
            <person name="Alamgir A."/>
            <person name="Owens N."/>
            <person name="Weber N.D."/>
            <person name="Virtaneva K."/>
            <person name="Barbian K."/>
            <person name="Babar A."/>
            <person name="Rosenke K."/>
        </authorList>
    </citation>
    <scope>NUCLEOTIDE SEQUENCE [LARGE SCALE GENOMIC DNA]</scope>
    <source>
        <strain evidence="13 14">CCM 8644</strain>
    </source>
</reference>
<keyword evidence="4" id="KW-0479">Metal-binding</keyword>
<keyword evidence="11" id="KW-1208">Phospholipid metabolism</keyword>
<evidence type="ECO:0000256" key="3">
    <source>
        <dbReference type="ARBA" id="ARBA00022679"/>
    </source>
</evidence>
<evidence type="ECO:0000259" key="12">
    <source>
        <dbReference type="PROSITE" id="PS50146"/>
    </source>
</evidence>
<dbReference type="GO" id="GO:0016301">
    <property type="term" value="F:kinase activity"/>
    <property type="evidence" value="ECO:0007669"/>
    <property type="project" value="UniProtKB-KW"/>
</dbReference>
<reference evidence="13 14" key="2">
    <citation type="submission" date="2016-06" db="EMBL/GenBank/DDBJ databases">
        <title>Pedobacter psychrophilus sp. nov., isolated from Antarctic fragmentary rock.</title>
        <authorList>
            <person name="Svec P."/>
        </authorList>
    </citation>
    <scope>NUCLEOTIDE SEQUENCE [LARGE SCALE GENOMIC DNA]</scope>
    <source>
        <strain evidence="13 14">CCM 8644</strain>
    </source>
</reference>
<dbReference type="EMBL" id="LWHJ01000028">
    <property type="protein sequence ID" value="OAQ39278.1"/>
    <property type="molecule type" value="Genomic_DNA"/>
</dbReference>
<keyword evidence="6 13" id="KW-0418">Kinase</keyword>
<protein>
    <submittedName>
        <fullName evidence="13">Diacylglycerol kinase</fullName>
    </submittedName>
</protein>
<evidence type="ECO:0000256" key="8">
    <source>
        <dbReference type="ARBA" id="ARBA00022842"/>
    </source>
</evidence>
<evidence type="ECO:0000256" key="11">
    <source>
        <dbReference type="ARBA" id="ARBA00023264"/>
    </source>
</evidence>
<evidence type="ECO:0000256" key="2">
    <source>
        <dbReference type="ARBA" id="ARBA00022516"/>
    </source>
</evidence>
<keyword evidence="8" id="KW-0460">Magnesium</keyword>
<dbReference type="GO" id="GO:0046872">
    <property type="term" value="F:metal ion binding"/>
    <property type="evidence" value="ECO:0007669"/>
    <property type="project" value="UniProtKB-KW"/>
</dbReference>
<dbReference type="PROSITE" id="PS50146">
    <property type="entry name" value="DAGK"/>
    <property type="match status" value="1"/>
</dbReference>
<keyword evidence="3" id="KW-0808">Transferase</keyword>
<gene>
    <name evidence="13" type="ORF">A5893_11470</name>
</gene>
<dbReference type="InterPro" id="IPR045540">
    <property type="entry name" value="YegS/DAGK_C"/>
</dbReference>
<evidence type="ECO:0000256" key="6">
    <source>
        <dbReference type="ARBA" id="ARBA00022777"/>
    </source>
</evidence>
<dbReference type="Gene3D" id="2.60.200.40">
    <property type="match status" value="1"/>
</dbReference>
<dbReference type="NCBIfam" id="TIGR00147">
    <property type="entry name" value="YegS/Rv2252/BmrU family lipid kinase"/>
    <property type="match status" value="1"/>
</dbReference>
<dbReference type="GO" id="GO:0005524">
    <property type="term" value="F:ATP binding"/>
    <property type="evidence" value="ECO:0007669"/>
    <property type="project" value="UniProtKB-KW"/>
</dbReference>
<keyword evidence="9" id="KW-0443">Lipid metabolism</keyword>
<keyword evidence="5" id="KW-0547">Nucleotide-binding</keyword>
<sequence>MKQKILFIVNPISGGLNKTFFPNLIDHYLNLKIFDAKIVYTNYINHAKELAKRAIDNQYDIVVAVGGDGTINEVAGILESSGKTMGIIPCGSGNGLARTLKIPLNHEKAIKKINLLNTIDIDVGLIDNEKFINMAGMGFDAHISAHFANSTNRGFKNYIKSTLSEISSYKPQTYNITIEDKTIQRQAFMLSIANSSQYGNNAHIAPAASLNDNLLDLCIIKPFPLFIFPALAFRMFFKTTHQSKYIEIIKVNNAVISRETDGPIHLDGEPLLKGRDLKVSIKHLALKLIV</sequence>
<dbReference type="Pfam" id="PF19279">
    <property type="entry name" value="YegS_C"/>
    <property type="match status" value="1"/>
</dbReference>
<evidence type="ECO:0000313" key="13">
    <source>
        <dbReference type="EMBL" id="OAQ39278.1"/>
    </source>
</evidence>
<dbReference type="Gene3D" id="3.40.50.10330">
    <property type="entry name" value="Probable inorganic polyphosphate/atp-NAD kinase, domain 1"/>
    <property type="match status" value="1"/>
</dbReference>
<keyword evidence="7" id="KW-0067">ATP-binding</keyword>
<name>A0A179DE84_9SPHI</name>
<evidence type="ECO:0000256" key="5">
    <source>
        <dbReference type="ARBA" id="ARBA00022741"/>
    </source>
</evidence>
<accession>A0A179DE84</accession>
<evidence type="ECO:0000256" key="4">
    <source>
        <dbReference type="ARBA" id="ARBA00022723"/>
    </source>
</evidence>
<dbReference type="Proteomes" id="UP000078459">
    <property type="component" value="Unassembled WGS sequence"/>
</dbReference>
<dbReference type="InterPro" id="IPR016064">
    <property type="entry name" value="NAD/diacylglycerol_kinase_sf"/>
</dbReference>
<evidence type="ECO:0000256" key="9">
    <source>
        <dbReference type="ARBA" id="ARBA00023098"/>
    </source>
</evidence>
<proteinExistence type="predicted"/>
<comment type="cofactor">
    <cofactor evidence="1">
        <name>Mg(2+)</name>
        <dbReference type="ChEBI" id="CHEBI:18420"/>
    </cofactor>
</comment>
<evidence type="ECO:0000313" key="14">
    <source>
        <dbReference type="Proteomes" id="UP000078459"/>
    </source>
</evidence>
<keyword evidence="10" id="KW-0594">Phospholipid biosynthesis</keyword>
<evidence type="ECO:0000256" key="1">
    <source>
        <dbReference type="ARBA" id="ARBA00001946"/>
    </source>
</evidence>
<dbReference type="PANTHER" id="PTHR12358:SF106">
    <property type="entry name" value="LIPID KINASE YEGS"/>
    <property type="match status" value="1"/>
</dbReference>
<dbReference type="InterPro" id="IPR017438">
    <property type="entry name" value="ATP-NAD_kinase_N"/>
</dbReference>
<dbReference type="InterPro" id="IPR001206">
    <property type="entry name" value="Diacylglycerol_kinase_cat_dom"/>
</dbReference>
<dbReference type="SMART" id="SM00046">
    <property type="entry name" value="DAGKc"/>
    <property type="match status" value="1"/>
</dbReference>
<organism evidence="13 14">
    <name type="scientific">Pedobacter psychrophilus</name>
    <dbReference type="NCBI Taxonomy" id="1826909"/>
    <lineage>
        <taxon>Bacteria</taxon>
        <taxon>Pseudomonadati</taxon>
        <taxon>Bacteroidota</taxon>
        <taxon>Sphingobacteriia</taxon>
        <taxon>Sphingobacteriales</taxon>
        <taxon>Sphingobacteriaceae</taxon>
        <taxon>Pedobacter</taxon>
    </lineage>
</organism>
<dbReference type="PANTHER" id="PTHR12358">
    <property type="entry name" value="SPHINGOSINE KINASE"/>
    <property type="match status" value="1"/>
</dbReference>
<dbReference type="GO" id="GO:0008654">
    <property type="term" value="P:phospholipid biosynthetic process"/>
    <property type="evidence" value="ECO:0007669"/>
    <property type="project" value="UniProtKB-KW"/>
</dbReference>
<evidence type="ECO:0000256" key="10">
    <source>
        <dbReference type="ARBA" id="ARBA00023209"/>
    </source>
</evidence>
<dbReference type="AlphaFoldDB" id="A0A179DE84"/>
<dbReference type="Pfam" id="PF00781">
    <property type="entry name" value="DAGK_cat"/>
    <property type="match status" value="1"/>
</dbReference>
<keyword evidence="2" id="KW-0444">Lipid biosynthesis</keyword>
<evidence type="ECO:0000256" key="7">
    <source>
        <dbReference type="ARBA" id="ARBA00022840"/>
    </source>
</evidence>
<dbReference type="RefSeq" id="WP_068822802.1">
    <property type="nucleotide sequence ID" value="NZ_LWHJ01000028.1"/>
</dbReference>
<dbReference type="GO" id="GO:0005886">
    <property type="term" value="C:plasma membrane"/>
    <property type="evidence" value="ECO:0007669"/>
    <property type="project" value="TreeGrafter"/>
</dbReference>
<dbReference type="STRING" id="1826909.A5893_11470"/>
<dbReference type="InterPro" id="IPR050187">
    <property type="entry name" value="Lipid_Phosphate_FormReg"/>
</dbReference>
<keyword evidence="14" id="KW-1185">Reference proteome</keyword>
<feature type="domain" description="DAGKc" evidence="12">
    <location>
        <begin position="1"/>
        <end position="130"/>
    </location>
</feature>
<dbReference type="SUPFAM" id="SSF111331">
    <property type="entry name" value="NAD kinase/diacylglycerol kinase-like"/>
    <property type="match status" value="1"/>
</dbReference>